<keyword evidence="5" id="KW-1185">Reference proteome</keyword>
<dbReference type="PANTHER" id="PTHR11469:SF1">
    <property type="entry name" value="GLUCOSE-6-PHOSPHATE ISOMERASE"/>
    <property type="match status" value="1"/>
</dbReference>
<dbReference type="GO" id="GO:0004347">
    <property type="term" value="F:glucose-6-phosphate isomerase activity"/>
    <property type="evidence" value="ECO:0007669"/>
    <property type="project" value="InterPro"/>
</dbReference>
<evidence type="ECO:0008006" key="6">
    <source>
        <dbReference type="Google" id="ProtNLM"/>
    </source>
</evidence>
<dbReference type="Gene3D" id="3.40.50.10490">
    <property type="entry name" value="Glucose-6-phosphate isomerase like protein, domain 1"/>
    <property type="match status" value="2"/>
</dbReference>
<dbReference type="InterPro" id="IPR046348">
    <property type="entry name" value="SIS_dom_sf"/>
</dbReference>
<dbReference type="AlphaFoldDB" id="A0A7J7ZYA1"/>
<dbReference type="InterPro" id="IPR001672">
    <property type="entry name" value="G6P_Isomerase"/>
</dbReference>
<gene>
    <name evidence="4" type="ORF">mMyoMyo1_009973</name>
</gene>
<keyword evidence="3" id="KW-0413">Isomerase</keyword>
<organism evidence="4 5">
    <name type="scientific">Myotis myotis</name>
    <name type="common">Greater mouse-eared bat</name>
    <name type="synonym">Vespertilio myotis</name>
    <dbReference type="NCBI Taxonomy" id="51298"/>
    <lineage>
        <taxon>Eukaryota</taxon>
        <taxon>Metazoa</taxon>
        <taxon>Chordata</taxon>
        <taxon>Craniata</taxon>
        <taxon>Vertebrata</taxon>
        <taxon>Euteleostomi</taxon>
        <taxon>Mammalia</taxon>
        <taxon>Eutheria</taxon>
        <taxon>Laurasiatheria</taxon>
        <taxon>Chiroptera</taxon>
        <taxon>Yangochiroptera</taxon>
        <taxon>Vespertilionidae</taxon>
        <taxon>Myotis</taxon>
    </lineage>
</organism>
<evidence type="ECO:0000313" key="4">
    <source>
        <dbReference type="EMBL" id="KAF6379144.1"/>
    </source>
</evidence>
<keyword evidence="1" id="KW-0312">Gluconeogenesis</keyword>
<dbReference type="Pfam" id="PF00342">
    <property type="entry name" value="PGI"/>
    <property type="match status" value="1"/>
</dbReference>
<dbReference type="PROSITE" id="PS51463">
    <property type="entry name" value="P_GLUCOSE_ISOMERASE_3"/>
    <property type="match status" value="1"/>
</dbReference>
<dbReference type="VEuPathDB" id="HostDB:GeneID_118674336"/>
<dbReference type="EMBL" id="JABWUV010000002">
    <property type="protein sequence ID" value="KAF6379144.1"/>
    <property type="molecule type" value="Genomic_DNA"/>
</dbReference>
<name>A0A7J7ZYA1_MYOMY</name>
<evidence type="ECO:0000256" key="2">
    <source>
        <dbReference type="ARBA" id="ARBA00023152"/>
    </source>
</evidence>
<comment type="caution">
    <text evidence="4">The sequence shown here is derived from an EMBL/GenBank/DDBJ whole genome shotgun (WGS) entry which is preliminary data.</text>
</comment>
<dbReference type="Proteomes" id="UP000527355">
    <property type="component" value="Unassembled WGS sequence"/>
</dbReference>
<dbReference type="GO" id="GO:0097367">
    <property type="term" value="F:carbohydrate derivative binding"/>
    <property type="evidence" value="ECO:0007669"/>
    <property type="project" value="InterPro"/>
</dbReference>
<dbReference type="GO" id="GO:0048029">
    <property type="term" value="F:monosaccharide binding"/>
    <property type="evidence" value="ECO:0007669"/>
    <property type="project" value="TreeGrafter"/>
</dbReference>
<dbReference type="GO" id="GO:0006094">
    <property type="term" value="P:gluconeogenesis"/>
    <property type="evidence" value="ECO:0007669"/>
    <property type="project" value="UniProtKB-KW"/>
</dbReference>
<sequence length="124" mass="14095">MIQKLVNLAKSRDVEATWELMFNDEKMNFTENRAVLHVALWSGSNTTILVDGKDEMPEVNRVIQKMKFCCQYIGGGDWEGYSGKPITDDNNIVIIGSDRGPLMVTEALKLYSWRRSQGLVCLNH</sequence>
<dbReference type="GO" id="GO:0006096">
    <property type="term" value="P:glycolytic process"/>
    <property type="evidence" value="ECO:0007669"/>
    <property type="project" value="UniProtKB-KW"/>
</dbReference>
<keyword evidence="2" id="KW-0324">Glycolysis</keyword>
<reference evidence="4 5" key="1">
    <citation type="journal article" date="2020" name="Nature">
        <title>Six reference-quality genomes reveal evolution of bat adaptations.</title>
        <authorList>
            <person name="Jebb D."/>
            <person name="Huang Z."/>
            <person name="Pippel M."/>
            <person name="Hughes G.M."/>
            <person name="Lavrichenko K."/>
            <person name="Devanna P."/>
            <person name="Winkler S."/>
            <person name="Jermiin L.S."/>
            <person name="Skirmuntt E.C."/>
            <person name="Katzourakis A."/>
            <person name="Burkitt-Gray L."/>
            <person name="Ray D.A."/>
            <person name="Sullivan K.A.M."/>
            <person name="Roscito J.G."/>
            <person name="Kirilenko B.M."/>
            <person name="Davalos L.M."/>
            <person name="Corthals A.P."/>
            <person name="Power M.L."/>
            <person name="Jones G."/>
            <person name="Ransome R.D."/>
            <person name="Dechmann D.K.N."/>
            <person name="Locatelli A.G."/>
            <person name="Puechmaille S.J."/>
            <person name="Fedrigo O."/>
            <person name="Jarvis E.D."/>
            <person name="Hiller M."/>
            <person name="Vernes S.C."/>
            <person name="Myers E.W."/>
            <person name="Teeling E.C."/>
        </authorList>
    </citation>
    <scope>NUCLEOTIDE SEQUENCE [LARGE SCALE GENOMIC DNA]</scope>
    <source>
        <strain evidence="4">MMyoMyo1</strain>
        <tissue evidence="4">Flight muscle</tissue>
    </source>
</reference>
<evidence type="ECO:0000256" key="3">
    <source>
        <dbReference type="ARBA" id="ARBA00023235"/>
    </source>
</evidence>
<dbReference type="SUPFAM" id="SSF53697">
    <property type="entry name" value="SIS domain"/>
    <property type="match status" value="1"/>
</dbReference>
<evidence type="ECO:0000313" key="5">
    <source>
        <dbReference type="Proteomes" id="UP000527355"/>
    </source>
</evidence>
<dbReference type="PANTHER" id="PTHR11469">
    <property type="entry name" value="GLUCOSE-6-PHOSPHATE ISOMERASE"/>
    <property type="match status" value="1"/>
</dbReference>
<proteinExistence type="predicted"/>
<dbReference type="GO" id="GO:0051156">
    <property type="term" value="P:glucose 6-phosphate metabolic process"/>
    <property type="evidence" value="ECO:0007669"/>
    <property type="project" value="TreeGrafter"/>
</dbReference>
<protein>
    <recommendedName>
        <fullName evidence="6">Glucose-6-phosphate isomerase</fullName>
    </recommendedName>
</protein>
<dbReference type="GO" id="GO:0005829">
    <property type="term" value="C:cytosol"/>
    <property type="evidence" value="ECO:0007669"/>
    <property type="project" value="TreeGrafter"/>
</dbReference>
<accession>A0A7J7ZYA1</accession>
<evidence type="ECO:0000256" key="1">
    <source>
        <dbReference type="ARBA" id="ARBA00022432"/>
    </source>
</evidence>